<dbReference type="SMART" id="SM00419">
    <property type="entry name" value="HTH_CRP"/>
    <property type="match status" value="1"/>
</dbReference>
<dbReference type="Gene3D" id="2.60.120.10">
    <property type="entry name" value="Jelly Rolls"/>
    <property type="match status" value="1"/>
</dbReference>
<evidence type="ECO:0000256" key="3">
    <source>
        <dbReference type="ARBA" id="ARBA00023163"/>
    </source>
</evidence>
<dbReference type="InterPro" id="IPR014710">
    <property type="entry name" value="RmlC-like_jellyroll"/>
</dbReference>
<dbReference type="InterPro" id="IPR050397">
    <property type="entry name" value="Env_Response_Regulators"/>
</dbReference>
<evidence type="ECO:0000256" key="2">
    <source>
        <dbReference type="ARBA" id="ARBA00023125"/>
    </source>
</evidence>
<dbReference type="HOGENOM" id="CLU_1188671_0_0_5"/>
<keyword evidence="2" id="KW-0238">DNA-binding</keyword>
<feature type="domain" description="Cyclic nucleotide-binding" evidence="4">
    <location>
        <begin position="9"/>
        <end position="109"/>
    </location>
</feature>
<dbReference type="PROSITE" id="PS50042">
    <property type="entry name" value="CNMP_BINDING_3"/>
    <property type="match status" value="1"/>
</dbReference>
<accession>C6XJC0</accession>
<dbReference type="RefSeq" id="WP_015827365.1">
    <property type="nucleotide sequence ID" value="NC_012982.1"/>
</dbReference>
<dbReference type="KEGG" id="hba:Hbal_1527"/>
<dbReference type="InterPro" id="IPR018490">
    <property type="entry name" value="cNMP-bd_dom_sf"/>
</dbReference>
<dbReference type="InterPro" id="IPR036388">
    <property type="entry name" value="WH-like_DNA-bd_sf"/>
</dbReference>
<dbReference type="GO" id="GO:0003677">
    <property type="term" value="F:DNA binding"/>
    <property type="evidence" value="ECO:0007669"/>
    <property type="project" value="UniProtKB-KW"/>
</dbReference>
<dbReference type="STRING" id="582402.Hbal_1527"/>
<keyword evidence="3" id="KW-0804">Transcription</keyword>
<dbReference type="InterPro" id="IPR000595">
    <property type="entry name" value="cNMP-bd_dom"/>
</dbReference>
<dbReference type="Gene3D" id="1.10.10.10">
    <property type="entry name" value="Winged helix-like DNA-binding domain superfamily/Winged helix DNA-binding domain"/>
    <property type="match status" value="1"/>
</dbReference>
<dbReference type="EMBL" id="CP001678">
    <property type="protein sequence ID" value="ACT59215.1"/>
    <property type="molecule type" value="Genomic_DNA"/>
</dbReference>
<name>C6XJC0_HIRBI</name>
<dbReference type="PANTHER" id="PTHR24567">
    <property type="entry name" value="CRP FAMILY TRANSCRIPTIONAL REGULATORY PROTEIN"/>
    <property type="match status" value="1"/>
</dbReference>
<evidence type="ECO:0000256" key="1">
    <source>
        <dbReference type="ARBA" id="ARBA00023015"/>
    </source>
</evidence>
<proteinExistence type="predicted"/>
<dbReference type="SMART" id="SM00100">
    <property type="entry name" value="cNMP"/>
    <property type="match status" value="1"/>
</dbReference>
<keyword evidence="6" id="KW-1185">Reference proteome</keyword>
<dbReference type="Proteomes" id="UP000002745">
    <property type="component" value="Chromosome"/>
</dbReference>
<dbReference type="InterPro" id="IPR036390">
    <property type="entry name" value="WH_DNA-bd_sf"/>
</dbReference>
<dbReference type="Pfam" id="PF13545">
    <property type="entry name" value="HTH_Crp_2"/>
    <property type="match status" value="1"/>
</dbReference>
<evidence type="ECO:0000313" key="6">
    <source>
        <dbReference type="Proteomes" id="UP000002745"/>
    </source>
</evidence>
<evidence type="ECO:0000313" key="5">
    <source>
        <dbReference type="EMBL" id="ACT59215.1"/>
    </source>
</evidence>
<dbReference type="SUPFAM" id="SSF46785">
    <property type="entry name" value="Winged helix' DNA-binding domain"/>
    <property type="match status" value="1"/>
</dbReference>
<sequence length="234" mass="26088">MHISTRHNWFEELSPPAKAELTKHMKVISFAAGERIFDTGATAPNIYQVQSGYVKLFAELEDGTNTLLAIYVPGNIFGETPVICGRPLNHTTIAATDVTLNHIPKVDFESCFNQYGEVSRILCKKLAYILSYAIHFKKAKALYPISTQVPLVLKNLVECSGTKRIGTSQEIDIPITIEEISNFLGVTRQTVQKEITTLKSEGIISKNLGFWKIVDFPKLAAKAMKTDEPNLQIF</sequence>
<dbReference type="eggNOG" id="COG0664">
    <property type="taxonomic scope" value="Bacteria"/>
</dbReference>
<dbReference type="Pfam" id="PF00027">
    <property type="entry name" value="cNMP_binding"/>
    <property type="match status" value="1"/>
</dbReference>
<dbReference type="InterPro" id="IPR012318">
    <property type="entry name" value="HTH_CRP"/>
</dbReference>
<dbReference type="SUPFAM" id="SSF51206">
    <property type="entry name" value="cAMP-binding domain-like"/>
    <property type="match status" value="1"/>
</dbReference>
<dbReference type="CDD" id="cd00038">
    <property type="entry name" value="CAP_ED"/>
    <property type="match status" value="1"/>
</dbReference>
<evidence type="ECO:0000259" key="4">
    <source>
        <dbReference type="PROSITE" id="PS50042"/>
    </source>
</evidence>
<protein>
    <submittedName>
        <fullName evidence="5">Transcriptional regulator, Crp/Fnr family</fullName>
    </submittedName>
</protein>
<dbReference type="GO" id="GO:0005829">
    <property type="term" value="C:cytosol"/>
    <property type="evidence" value="ECO:0007669"/>
    <property type="project" value="TreeGrafter"/>
</dbReference>
<dbReference type="PRINTS" id="PR00034">
    <property type="entry name" value="HTHCRP"/>
</dbReference>
<dbReference type="GO" id="GO:0003700">
    <property type="term" value="F:DNA-binding transcription factor activity"/>
    <property type="evidence" value="ECO:0007669"/>
    <property type="project" value="TreeGrafter"/>
</dbReference>
<dbReference type="PANTHER" id="PTHR24567:SF28">
    <property type="entry name" value="LISTERIOLYSIN REGULATORY PROTEIN"/>
    <property type="match status" value="1"/>
</dbReference>
<dbReference type="AlphaFoldDB" id="C6XJC0"/>
<reference evidence="6" key="1">
    <citation type="journal article" date="2011" name="J. Bacteriol.">
        <title>Genome sequences of eight morphologically diverse alphaproteobacteria.</title>
        <authorList>
            <consortium name="US DOE Joint Genome Institute"/>
            <person name="Brown P.J."/>
            <person name="Kysela D.T."/>
            <person name="Buechlein A."/>
            <person name="Hemmerich C."/>
            <person name="Brun Y.V."/>
        </authorList>
    </citation>
    <scope>NUCLEOTIDE SEQUENCE [LARGE SCALE GENOMIC DNA]</scope>
    <source>
        <strain evidence="6">ATCC 49814 / DSM 5838 / IFAM 1418</strain>
    </source>
</reference>
<dbReference type="OrthoDB" id="3525895at2"/>
<gene>
    <name evidence="5" type="ordered locus">Hbal_1527</name>
</gene>
<organism evidence="5 6">
    <name type="scientific">Hirschia baltica (strain ATCC 49814 / DSM 5838 / IFAM 1418)</name>
    <dbReference type="NCBI Taxonomy" id="582402"/>
    <lineage>
        <taxon>Bacteria</taxon>
        <taxon>Pseudomonadati</taxon>
        <taxon>Pseudomonadota</taxon>
        <taxon>Alphaproteobacteria</taxon>
        <taxon>Hyphomonadales</taxon>
        <taxon>Hyphomonadaceae</taxon>
        <taxon>Hirschia</taxon>
    </lineage>
</organism>
<keyword evidence="1" id="KW-0805">Transcription regulation</keyword>